<organism evidence="1">
    <name type="scientific">bioreactor metagenome</name>
    <dbReference type="NCBI Taxonomy" id="1076179"/>
    <lineage>
        <taxon>unclassified sequences</taxon>
        <taxon>metagenomes</taxon>
        <taxon>ecological metagenomes</taxon>
    </lineage>
</organism>
<sequence length="91" mass="9819">MVPKLKLIGITAPFVELFEQRVSLGERLVIIGQHLGKAGGRLSTGQVQVASSFIRPAFNNAGHLRQKDHGAEVAHQLVGGGFHTVQQHFLA</sequence>
<comment type="caution">
    <text evidence="1">The sequence shown here is derived from an EMBL/GenBank/DDBJ whole genome shotgun (WGS) entry which is preliminary data.</text>
</comment>
<reference evidence="1" key="1">
    <citation type="submission" date="2019-08" db="EMBL/GenBank/DDBJ databases">
        <authorList>
            <person name="Kucharzyk K."/>
            <person name="Murdoch R.W."/>
            <person name="Higgins S."/>
            <person name="Loffler F."/>
        </authorList>
    </citation>
    <scope>NUCLEOTIDE SEQUENCE</scope>
</reference>
<gene>
    <name evidence="1" type="ORF">SDC9_148187</name>
</gene>
<protein>
    <submittedName>
        <fullName evidence="1">Uncharacterized protein</fullName>
    </submittedName>
</protein>
<accession>A0A645EIL7</accession>
<evidence type="ECO:0000313" key="1">
    <source>
        <dbReference type="EMBL" id="MPN00989.1"/>
    </source>
</evidence>
<dbReference type="EMBL" id="VSSQ01047016">
    <property type="protein sequence ID" value="MPN00989.1"/>
    <property type="molecule type" value="Genomic_DNA"/>
</dbReference>
<proteinExistence type="predicted"/>
<dbReference type="AlphaFoldDB" id="A0A645EIL7"/>
<name>A0A645EIL7_9ZZZZ</name>